<dbReference type="PANTHER" id="PTHR46586">
    <property type="entry name" value="ANKYRIN REPEAT-CONTAINING PROTEIN"/>
    <property type="match status" value="1"/>
</dbReference>
<keyword evidence="3" id="KW-1185">Reference proteome</keyword>
<dbReference type="AlphaFoldDB" id="A0A9P5TBL5"/>
<evidence type="ECO:0000313" key="3">
    <source>
        <dbReference type="Proteomes" id="UP000759537"/>
    </source>
</evidence>
<dbReference type="PANTHER" id="PTHR46586:SF3">
    <property type="entry name" value="ANKYRIN REPEAT-CONTAINING PROTEIN"/>
    <property type="match status" value="1"/>
</dbReference>
<sequence>MVQSVQTRPASVADSGIGCHSSDSELESCPIDRDERGPLTLLSPLSSDLVHDAYRRLTYQQLHLFCSMRSLSTAGTQVQLACRLAHHDLRLYASPRASVDCHPNGNDTEPADLHFDVSPNVYSCVYQLNALNLQSATPSSADSSCQTQPTRLNSSTTQTTSASRPRASHIPPLPVEIMAEILEQVGDWELAKAVGLPTSLPQPLSWGRASKTDHALLTGCLPLLISYEPTLRPPTPVGARLIVRFSYINILDYLFHHCRPVFGKNFGRHLIPKTAALHGRVDALNWWQTMHVKYPEDFPVPDSHAIVEAIDGASRTGHVESLDWWLESGLPFEYTEAALEHASSKNQLDVLEWWREQRTRLPLKVGRVMDTASAAGHVPALVWWTHSGLDYTYDRQALYHASCNGRIDVLQWWVNSGLQLFFDQDVLVGATKYDRAEVLHWWDKSGLPVQYRMCDIEEALEDAIGGGERAREWWKGKGVDFNANDKEWMKLQNLN</sequence>
<feature type="compositionally biased region" description="Polar residues" evidence="1">
    <location>
        <begin position="137"/>
        <end position="163"/>
    </location>
</feature>
<name>A0A9P5TBL5_9AGAM</name>
<evidence type="ECO:0000313" key="2">
    <source>
        <dbReference type="EMBL" id="KAF8483784.1"/>
    </source>
</evidence>
<dbReference type="EMBL" id="WHVB01000004">
    <property type="protein sequence ID" value="KAF8483784.1"/>
    <property type="molecule type" value="Genomic_DNA"/>
</dbReference>
<organism evidence="2 3">
    <name type="scientific">Russula ochroleuca</name>
    <dbReference type="NCBI Taxonomy" id="152965"/>
    <lineage>
        <taxon>Eukaryota</taxon>
        <taxon>Fungi</taxon>
        <taxon>Dikarya</taxon>
        <taxon>Basidiomycota</taxon>
        <taxon>Agaricomycotina</taxon>
        <taxon>Agaricomycetes</taxon>
        <taxon>Russulales</taxon>
        <taxon>Russulaceae</taxon>
        <taxon>Russula</taxon>
    </lineage>
</organism>
<proteinExistence type="predicted"/>
<reference evidence="2" key="1">
    <citation type="submission" date="2019-10" db="EMBL/GenBank/DDBJ databases">
        <authorList>
            <consortium name="DOE Joint Genome Institute"/>
            <person name="Kuo A."/>
            <person name="Miyauchi S."/>
            <person name="Kiss E."/>
            <person name="Drula E."/>
            <person name="Kohler A."/>
            <person name="Sanchez-Garcia M."/>
            <person name="Andreopoulos B."/>
            <person name="Barry K.W."/>
            <person name="Bonito G."/>
            <person name="Buee M."/>
            <person name="Carver A."/>
            <person name="Chen C."/>
            <person name="Cichocki N."/>
            <person name="Clum A."/>
            <person name="Culley D."/>
            <person name="Crous P.W."/>
            <person name="Fauchery L."/>
            <person name="Girlanda M."/>
            <person name="Hayes R."/>
            <person name="Keri Z."/>
            <person name="LaButti K."/>
            <person name="Lipzen A."/>
            <person name="Lombard V."/>
            <person name="Magnuson J."/>
            <person name="Maillard F."/>
            <person name="Morin E."/>
            <person name="Murat C."/>
            <person name="Nolan M."/>
            <person name="Ohm R."/>
            <person name="Pangilinan J."/>
            <person name="Pereira M."/>
            <person name="Perotto S."/>
            <person name="Peter M."/>
            <person name="Riley R."/>
            <person name="Sitrit Y."/>
            <person name="Stielow B."/>
            <person name="Szollosi G."/>
            <person name="Zifcakova L."/>
            <person name="Stursova M."/>
            <person name="Spatafora J.W."/>
            <person name="Tedersoo L."/>
            <person name="Vaario L.-M."/>
            <person name="Yamada A."/>
            <person name="Yan M."/>
            <person name="Wang P."/>
            <person name="Xu J."/>
            <person name="Bruns T."/>
            <person name="Baldrian P."/>
            <person name="Vilgalys R."/>
            <person name="Henrissat B."/>
            <person name="Grigoriev I.V."/>
            <person name="Hibbett D."/>
            <person name="Nagy L.G."/>
            <person name="Martin F.M."/>
        </authorList>
    </citation>
    <scope>NUCLEOTIDE SEQUENCE</scope>
    <source>
        <strain evidence="2">Prilba</strain>
    </source>
</reference>
<reference evidence="2" key="2">
    <citation type="journal article" date="2020" name="Nat. Commun.">
        <title>Large-scale genome sequencing of mycorrhizal fungi provides insights into the early evolution of symbiotic traits.</title>
        <authorList>
            <person name="Miyauchi S."/>
            <person name="Kiss E."/>
            <person name="Kuo A."/>
            <person name="Drula E."/>
            <person name="Kohler A."/>
            <person name="Sanchez-Garcia M."/>
            <person name="Morin E."/>
            <person name="Andreopoulos B."/>
            <person name="Barry K.W."/>
            <person name="Bonito G."/>
            <person name="Buee M."/>
            <person name="Carver A."/>
            <person name="Chen C."/>
            <person name="Cichocki N."/>
            <person name="Clum A."/>
            <person name="Culley D."/>
            <person name="Crous P.W."/>
            <person name="Fauchery L."/>
            <person name="Girlanda M."/>
            <person name="Hayes R.D."/>
            <person name="Keri Z."/>
            <person name="LaButti K."/>
            <person name="Lipzen A."/>
            <person name="Lombard V."/>
            <person name="Magnuson J."/>
            <person name="Maillard F."/>
            <person name="Murat C."/>
            <person name="Nolan M."/>
            <person name="Ohm R.A."/>
            <person name="Pangilinan J."/>
            <person name="Pereira M.F."/>
            <person name="Perotto S."/>
            <person name="Peter M."/>
            <person name="Pfister S."/>
            <person name="Riley R."/>
            <person name="Sitrit Y."/>
            <person name="Stielow J.B."/>
            <person name="Szollosi G."/>
            <person name="Zifcakova L."/>
            <person name="Stursova M."/>
            <person name="Spatafora J.W."/>
            <person name="Tedersoo L."/>
            <person name="Vaario L.M."/>
            <person name="Yamada A."/>
            <person name="Yan M."/>
            <person name="Wang P."/>
            <person name="Xu J."/>
            <person name="Bruns T."/>
            <person name="Baldrian P."/>
            <person name="Vilgalys R."/>
            <person name="Dunand C."/>
            <person name="Henrissat B."/>
            <person name="Grigoriev I.V."/>
            <person name="Hibbett D."/>
            <person name="Nagy L.G."/>
            <person name="Martin F.M."/>
        </authorList>
    </citation>
    <scope>NUCLEOTIDE SEQUENCE</scope>
    <source>
        <strain evidence="2">Prilba</strain>
    </source>
</reference>
<dbReference type="InterPro" id="IPR052050">
    <property type="entry name" value="SecEffector_AnkRepeat"/>
</dbReference>
<protein>
    <submittedName>
        <fullName evidence="2">Uncharacterized protein</fullName>
    </submittedName>
</protein>
<accession>A0A9P5TBL5</accession>
<dbReference type="SUPFAM" id="SSF140860">
    <property type="entry name" value="Pseudo ankyrin repeat-like"/>
    <property type="match status" value="1"/>
</dbReference>
<feature type="region of interest" description="Disordered" evidence="1">
    <location>
        <begin position="137"/>
        <end position="169"/>
    </location>
</feature>
<comment type="caution">
    <text evidence="2">The sequence shown here is derived from an EMBL/GenBank/DDBJ whole genome shotgun (WGS) entry which is preliminary data.</text>
</comment>
<evidence type="ECO:0000256" key="1">
    <source>
        <dbReference type="SAM" id="MobiDB-lite"/>
    </source>
</evidence>
<dbReference type="Proteomes" id="UP000759537">
    <property type="component" value="Unassembled WGS sequence"/>
</dbReference>
<feature type="region of interest" description="Disordered" evidence="1">
    <location>
        <begin position="1"/>
        <end position="30"/>
    </location>
</feature>
<dbReference type="OrthoDB" id="70387at2759"/>
<gene>
    <name evidence="2" type="ORF">DFH94DRAFT_324882</name>
</gene>